<name>A0ABR2JER2_9EUKA</name>
<feature type="domain" description="DUF2828" evidence="1">
    <location>
        <begin position="185"/>
        <end position="295"/>
    </location>
</feature>
<dbReference type="EMBL" id="JAPFFF010000012">
    <property type="protein sequence ID" value="KAK8876270.1"/>
    <property type="molecule type" value="Genomic_DNA"/>
</dbReference>
<evidence type="ECO:0000313" key="3">
    <source>
        <dbReference type="EMBL" id="KAK8876270.1"/>
    </source>
</evidence>
<gene>
    <name evidence="3" type="ORF">M9Y10_006465</name>
</gene>
<dbReference type="PANTHER" id="PTHR31373:SF27">
    <property type="entry name" value="TROVE DOMAIN-CONTAINING PROTEIN"/>
    <property type="match status" value="1"/>
</dbReference>
<sequence length="500" mass="57153">MSNNQESIFIKAVEKELNQRTTTENGALSNNSSLNPVLDFFSKSGALRGQKEEIIQYFEKAFQSNEELALRALFYLRDIKGGQGERANFRIICQWLSTRSQESIIRNMVHIPIFGRWDDFYAFFENEQTKSIALNIMKEQFDQDIELASKGKNVSLLGKWLKSENASSKETKGLAIMTREFFGLTSAQYRKSLSLLRKQIQIVESLMSQKKWSEIEYSRVPSYAMKMYRKAFGKHDSERFQQYLSDVASGEKKINASTLYPYDIVREIFSRRSMESEDLKTLDLQWNNLPNYMEESNDTRCIVLADVSGSMTWGCSGGVLPIHVSISLAIYFAERMKGAFNGYFMTFTSTPELVKVRGSNIQEKVINVENAEWGGSTNLTAAFKTILDAAIKNHVPQEEMPSKLFIVSDMQFDQACSDNSRTNFEEIDRLYEESGYTRPTLVFWNVNARSDSPVTKDDTGTFLVSGCSPSILKYALNTKAMTPMELMLEVLNSERYSFIH</sequence>
<comment type="caution">
    <text evidence="3">The sequence shown here is derived from an EMBL/GenBank/DDBJ whole genome shotgun (WGS) entry which is preliminary data.</text>
</comment>
<accession>A0ABR2JER2</accession>
<dbReference type="PANTHER" id="PTHR31373">
    <property type="entry name" value="OS06G0652100 PROTEIN"/>
    <property type="match status" value="1"/>
</dbReference>
<dbReference type="Gene3D" id="3.40.50.410">
    <property type="entry name" value="von Willebrand factor, type A domain"/>
    <property type="match status" value="1"/>
</dbReference>
<proteinExistence type="predicted"/>
<dbReference type="InterPro" id="IPR058580">
    <property type="entry name" value="DUF2828"/>
</dbReference>
<reference evidence="3 4" key="1">
    <citation type="submission" date="2024-04" db="EMBL/GenBank/DDBJ databases">
        <title>Tritrichomonas musculus Genome.</title>
        <authorList>
            <person name="Alves-Ferreira E."/>
            <person name="Grigg M."/>
            <person name="Lorenzi H."/>
            <person name="Galac M."/>
        </authorList>
    </citation>
    <scope>NUCLEOTIDE SEQUENCE [LARGE SCALE GENOMIC DNA]</scope>
    <source>
        <strain evidence="3 4">EAF2021</strain>
    </source>
</reference>
<dbReference type="InterPro" id="IPR036465">
    <property type="entry name" value="vWFA_dom_sf"/>
</dbReference>
<evidence type="ECO:0000259" key="1">
    <source>
        <dbReference type="Pfam" id="PF11443"/>
    </source>
</evidence>
<protein>
    <recommendedName>
        <fullName evidence="5">DUF2828 family protein</fullName>
    </recommendedName>
</protein>
<dbReference type="SUPFAM" id="SSF53300">
    <property type="entry name" value="vWA-like"/>
    <property type="match status" value="1"/>
</dbReference>
<evidence type="ECO:0000313" key="4">
    <source>
        <dbReference type="Proteomes" id="UP001470230"/>
    </source>
</evidence>
<feature type="domain" description="DUF7788" evidence="2">
    <location>
        <begin position="301"/>
        <end position="482"/>
    </location>
</feature>
<dbReference type="PIRSF" id="PIRSF015417">
    <property type="entry name" value="T31B5_30_vWA"/>
    <property type="match status" value="1"/>
</dbReference>
<dbReference type="InterPro" id="IPR056690">
    <property type="entry name" value="DUF7788"/>
</dbReference>
<feature type="domain" description="DUF2828" evidence="1">
    <location>
        <begin position="23"/>
        <end position="109"/>
    </location>
</feature>
<dbReference type="Pfam" id="PF11443">
    <property type="entry name" value="DUF2828"/>
    <property type="match status" value="2"/>
</dbReference>
<dbReference type="InterPro" id="IPR011205">
    <property type="entry name" value="UCP015417_vWA"/>
</dbReference>
<evidence type="ECO:0008006" key="5">
    <source>
        <dbReference type="Google" id="ProtNLM"/>
    </source>
</evidence>
<organism evidence="3 4">
    <name type="scientific">Tritrichomonas musculus</name>
    <dbReference type="NCBI Taxonomy" id="1915356"/>
    <lineage>
        <taxon>Eukaryota</taxon>
        <taxon>Metamonada</taxon>
        <taxon>Parabasalia</taxon>
        <taxon>Tritrichomonadida</taxon>
        <taxon>Tritrichomonadidae</taxon>
        <taxon>Tritrichomonas</taxon>
    </lineage>
</organism>
<evidence type="ECO:0000259" key="2">
    <source>
        <dbReference type="Pfam" id="PF25043"/>
    </source>
</evidence>
<keyword evidence="4" id="KW-1185">Reference proteome</keyword>
<dbReference type="Pfam" id="PF25043">
    <property type="entry name" value="DUF7788"/>
    <property type="match status" value="1"/>
</dbReference>
<dbReference type="Proteomes" id="UP001470230">
    <property type="component" value="Unassembled WGS sequence"/>
</dbReference>